<evidence type="ECO:0000256" key="4">
    <source>
        <dbReference type="ARBA" id="ARBA00022989"/>
    </source>
</evidence>
<feature type="transmembrane region" description="Helical" evidence="6">
    <location>
        <begin position="21"/>
        <end position="41"/>
    </location>
</feature>
<dbReference type="GeneID" id="39750964"/>
<feature type="transmembrane region" description="Helical" evidence="6">
    <location>
        <begin position="308"/>
        <end position="328"/>
    </location>
</feature>
<reference evidence="9" key="3">
    <citation type="submission" date="2023-04" db="EMBL/GenBank/DDBJ databases">
        <title>Genome dynamics across the evolutionary transition to endosymbiosis.</title>
        <authorList>
            <person name="Siozios S."/>
            <person name="Nadal-Jimenez P."/>
            <person name="Azagi T."/>
            <person name="Sprong H."/>
            <person name="Frost C.L."/>
            <person name="Parratt S.R."/>
            <person name="Taylor G."/>
            <person name="Brettell L."/>
            <person name="Lew K.C."/>
            <person name="Croft L."/>
            <person name="King K.C."/>
            <person name="Brockhurst M.A."/>
            <person name="Hypsa V."/>
            <person name="Novakova E."/>
            <person name="Darby A.C."/>
            <person name="Hurst G.D.D."/>
        </authorList>
    </citation>
    <scope>NUCLEOTIDE SEQUENCE</scope>
    <source>
        <strain evidence="10">ANv_CAN</strain>
        <strain evidence="9">APv</strain>
        <plasmid evidence="10">paNv_CAN3</plasmid>
        <plasmid evidence="9">paPv4</plasmid>
    </source>
</reference>
<evidence type="ECO:0000313" key="9">
    <source>
        <dbReference type="EMBL" id="WGM03666.1"/>
    </source>
</evidence>
<evidence type="ECO:0000313" key="8">
    <source>
        <dbReference type="EMBL" id="QBY46604.1"/>
    </source>
</evidence>
<gene>
    <name evidence="8" type="primary">codB_11</name>
    <name evidence="7" type="ORF">ARN_01070</name>
    <name evidence="8" type="ORF">ArsFIN_52150</name>
    <name evidence="9" type="ORF">QE210_19455</name>
    <name evidence="10" type="ORF">QE258_24050</name>
</gene>
<dbReference type="Proteomes" id="UP001177592">
    <property type="component" value="Plasmid paNv_CAN3"/>
</dbReference>
<comment type="subcellular location">
    <subcellularLocation>
        <location evidence="1">Membrane</location>
        <topology evidence="1">Multi-pass membrane protein</topology>
    </subcellularLocation>
</comment>
<geneLocation type="plasmid" evidence="8">
    <name>pArsFIN8</name>
</geneLocation>
<keyword evidence="8" id="KW-0614">Plasmid</keyword>
<evidence type="ECO:0000256" key="5">
    <source>
        <dbReference type="ARBA" id="ARBA00023136"/>
    </source>
</evidence>
<dbReference type="EMBL" id="CP038620">
    <property type="protein sequence ID" value="QBY46604.1"/>
    <property type="molecule type" value="Genomic_DNA"/>
</dbReference>
<dbReference type="InterPro" id="IPR001248">
    <property type="entry name" value="Pur-cyt_permease"/>
</dbReference>
<feature type="transmembrane region" description="Helical" evidence="6">
    <location>
        <begin position="156"/>
        <end position="174"/>
    </location>
</feature>
<feature type="transmembrane region" description="Helical" evidence="6">
    <location>
        <begin position="377"/>
        <end position="395"/>
    </location>
</feature>
<feature type="transmembrane region" description="Helical" evidence="6">
    <location>
        <begin position="401"/>
        <end position="419"/>
    </location>
</feature>
<dbReference type="GO" id="GO:0005886">
    <property type="term" value="C:plasma membrane"/>
    <property type="evidence" value="ECO:0007669"/>
    <property type="project" value="TreeGrafter"/>
</dbReference>
<dbReference type="EMBL" id="CP123508">
    <property type="protein sequence ID" value="WGM03666.1"/>
    <property type="molecule type" value="Genomic_DNA"/>
</dbReference>
<evidence type="ECO:0000256" key="6">
    <source>
        <dbReference type="SAM" id="Phobius"/>
    </source>
</evidence>
<proteinExistence type="inferred from homology"/>
<dbReference type="GO" id="GO:0015209">
    <property type="term" value="F:cytosine transmembrane transporter activity"/>
    <property type="evidence" value="ECO:0007669"/>
    <property type="project" value="InterPro"/>
</dbReference>
<reference evidence="8 11" key="2">
    <citation type="submission" date="2019-03" db="EMBL/GenBank/DDBJ databases">
        <title>Long-read sequencing reveals hyperdense prophage content in a complex bacterial symbiont genome.</title>
        <authorList>
            <person name="Frost C.L."/>
            <person name="Siozios S."/>
            <person name="Nadal-Jimenez P."/>
            <person name="Brockhurst M.A."/>
            <person name="King K.C."/>
            <person name="Darby A.C."/>
            <person name="Hurst G.D.D."/>
        </authorList>
    </citation>
    <scope>NUCLEOTIDE SEQUENCE [LARGE SCALE GENOMIC DNA]</scope>
    <source>
        <strain evidence="8 11">FIN</strain>
        <plasmid evidence="11">parsfin8</plasmid>
        <plasmid evidence="8">pArsFIN8</plasmid>
    </source>
</reference>
<sequence>MKISKDEYVFSRLPEEKKVSLFDITIVRIGMATSLAQFMLGATLGHRMTFIEAMIATTLGSLVLVFVSFGLGYAGMKESLSTSVLSKMCGFGKIGSILIGFIISISSLGWFGINISLISQGFVNTVFPNISLGLITVMTGLFFTILVSFGFNGLSITAKLAVPLFLMVILFVSLKEVFFSPINNFNFSHPNGKLLSIGDAATMVAGLFIVGALITPDISRYCKNDKHVFWMIFSSILVGEFFINGIAILVSHALGTDNVVEIMLHSAGFIGLLTIILSAIKVNDTNLYSSSIHISAFLEAITKRKSNYSVVTIILGLFGTLLSVLGILNYFVDFLSMLGVIFPPIAGVMLVDYYILKTSRKILDKTREKGLLPDDSSTPLIGWSAIIACIIGTIVGVVLKFGIPSLNSILVAGLAYWVLMKVKS</sequence>
<evidence type="ECO:0000313" key="13">
    <source>
        <dbReference type="Proteomes" id="UP001177595"/>
    </source>
</evidence>
<dbReference type="EMBL" id="CP123526">
    <property type="protein sequence ID" value="WGM08357.1"/>
    <property type="molecule type" value="Genomic_DNA"/>
</dbReference>
<geneLocation type="plasmid" evidence="10 12">
    <name>paNv_CAN3</name>
</geneLocation>
<organism evidence="7">
    <name type="scientific">Arsenophonus nasoniae</name>
    <name type="common">son-killer infecting Nasonia vitripennis</name>
    <dbReference type="NCBI Taxonomy" id="638"/>
    <lineage>
        <taxon>Bacteria</taxon>
        <taxon>Pseudomonadati</taxon>
        <taxon>Pseudomonadota</taxon>
        <taxon>Gammaproteobacteria</taxon>
        <taxon>Enterobacterales</taxon>
        <taxon>Morganellaceae</taxon>
        <taxon>Arsenophonus</taxon>
    </lineage>
</organism>
<dbReference type="EMBL" id="FN545152">
    <property type="protein sequence ID" value="CBA71443.1"/>
    <property type="molecule type" value="Genomic_DNA"/>
</dbReference>
<protein>
    <submittedName>
        <fullName evidence="8">Cytosine permease</fullName>
    </submittedName>
    <submittedName>
        <fullName evidence="7">Putative purine and pyrimidine permease</fullName>
    </submittedName>
</protein>
<evidence type="ECO:0000256" key="2">
    <source>
        <dbReference type="ARBA" id="ARBA00008974"/>
    </source>
</evidence>
<feature type="transmembrane region" description="Helical" evidence="6">
    <location>
        <begin position="130"/>
        <end position="149"/>
    </location>
</feature>
<evidence type="ECO:0000313" key="10">
    <source>
        <dbReference type="EMBL" id="WGM08357.1"/>
    </source>
</evidence>
<keyword evidence="4 6" id="KW-1133">Transmembrane helix</keyword>
<feature type="transmembrane region" description="Helical" evidence="6">
    <location>
        <begin position="262"/>
        <end position="280"/>
    </location>
</feature>
<dbReference type="RefSeq" id="WP_051297225.1">
    <property type="nucleotide sequence ID" value="NZ_CP038620.1"/>
</dbReference>
<evidence type="ECO:0000313" key="7">
    <source>
        <dbReference type="EMBL" id="CBA71443.1"/>
    </source>
</evidence>
<geneLocation type="plasmid" evidence="11">
    <name>parsfin8</name>
</geneLocation>
<evidence type="ECO:0000313" key="11">
    <source>
        <dbReference type="Proteomes" id="UP000295134"/>
    </source>
</evidence>
<dbReference type="Pfam" id="PF02133">
    <property type="entry name" value="Transp_cyt_pur"/>
    <property type="match status" value="1"/>
</dbReference>
<feature type="transmembrane region" description="Helical" evidence="6">
    <location>
        <begin position="228"/>
        <end position="250"/>
    </location>
</feature>
<feature type="transmembrane region" description="Helical" evidence="6">
    <location>
        <begin position="97"/>
        <end position="118"/>
    </location>
</feature>
<dbReference type="PANTHER" id="PTHR30569:SF0">
    <property type="entry name" value="CYTOSINE PERMEASE"/>
    <property type="match status" value="1"/>
</dbReference>
<dbReference type="Proteomes" id="UP000295134">
    <property type="component" value="Plasmid pArsFIN8"/>
</dbReference>
<comment type="similarity">
    <text evidence="2">Belongs to the purine-cytosine permease (2.A.39) family.</text>
</comment>
<keyword evidence="3 6" id="KW-0812">Transmembrane</keyword>
<evidence type="ECO:0000313" key="12">
    <source>
        <dbReference type="Proteomes" id="UP001177592"/>
    </source>
</evidence>
<geneLocation type="plasmid" evidence="9 13">
    <name>paPv4</name>
</geneLocation>
<dbReference type="PANTHER" id="PTHR30569">
    <property type="entry name" value="CYTOSINE TRANSPORTER CODB"/>
    <property type="match status" value="1"/>
</dbReference>
<dbReference type="CDD" id="cd11484">
    <property type="entry name" value="SLC-NCS1sbd_CobB-like"/>
    <property type="match status" value="1"/>
</dbReference>
<feature type="transmembrane region" description="Helical" evidence="6">
    <location>
        <begin position="334"/>
        <end position="356"/>
    </location>
</feature>
<feature type="transmembrane region" description="Helical" evidence="6">
    <location>
        <begin position="53"/>
        <end position="76"/>
    </location>
</feature>
<dbReference type="KEGG" id="ans:ArsFIN_52150"/>
<evidence type="ECO:0000256" key="3">
    <source>
        <dbReference type="ARBA" id="ARBA00022692"/>
    </source>
</evidence>
<dbReference type="Proteomes" id="UP001177595">
    <property type="component" value="Plasmid paPv4"/>
</dbReference>
<name>D2TVR3_9GAMM</name>
<feature type="transmembrane region" description="Helical" evidence="6">
    <location>
        <begin position="194"/>
        <end position="216"/>
    </location>
</feature>
<keyword evidence="5 6" id="KW-0472">Membrane</keyword>
<dbReference type="AlphaFoldDB" id="D2TVR3"/>
<evidence type="ECO:0000256" key="1">
    <source>
        <dbReference type="ARBA" id="ARBA00004141"/>
    </source>
</evidence>
<dbReference type="Gene3D" id="1.10.4160.10">
    <property type="entry name" value="Hydantoin permease"/>
    <property type="match status" value="1"/>
</dbReference>
<accession>D2TVR3</accession>
<dbReference type="InterPro" id="IPR030191">
    <property type="entry name" value="CodB"/>
</dbReference>
<reference evidence="7" key="1">
    <citation type="journal article" date="2010" name="Insect Mol. Biol.">
        <title>The draft genome sequence of Arsenophonus nasoniae, son-killer bacterium of Nasonia vitripennis, reveals genes associated with virulence and symbiosis.</title>
        <authorList>
            <person name="Wilkes T."/>
            <person name="Darby A.C."/>
            <person name="Choi J."/>
            <person name="Colborne J.K."/>
            <person name="Werren J.H."/>
            <person name="Hurst G.D.D."/>
        </authorList>
    </citation>
    <scope>NUCLEOTIDE SEQUENCE</scope>
</reference>
<keyword evidence="12" id="KW-1185">Reference proteome</keyword>